<gene>
    <name evidence="3" type="ORF">DZF91_35345</name>
</gene>
<dbReference type="EMBL" id="QURH01001019">
    <property type="protein sequence ID" value="RFU36967.1"/>
    <property type="molecule type" value="Genomic_DNA"/>
</dbReference>
<reference evidence="3 4" key="1">
    <citation type="submission" date="2018-08" db="EMBL/GenBank/DDBJ databases">
        <title>Actinomadura jelena sp. nov., a novel Actinomycete isolated from soil in Chad.</title>
        <authorList>
            <person name="Shi L."/>
        </authorList>
    </citation>
    <scope>NUCLEOTIDE SEQUENCE [LARGE SCALE GENOMIC DNA]</scope>
    <source>
        <strain evidence="3 4">NEAU-G17</strain>
    </source>
</reference>
<dbReference type="Proteomes" id="UP000261811">
    <property type="component" value="Unassembled WGS sequence"/>
</dbReference>
<keyword evidence="1" id="KW-1133">Transmembrane helix</keyword>
<evidence type="ECO:0000256" key="1">
    <source>
        <dbReference type="SAM" id="Phobius"/>
    </source>
</evidence>
<proteinExistence type="predicted"/>
<feature type="transmembrane region" description="Helical" evidence="1">
    <location>
        <begin position="9"/>
        <end position="26"/>
    </location>
</feature>
<evidence type="ECO:0000259" key="2">
    <source>
        <dbReference type="Pfam" id="PF03779"/>
    </source>
</evidence>
<dbReference type="InterPro" id="IPR005530">
    <property type="entry name" value="SPW"/>
</dbReference>
<protein>
    <recommendedName>
        <fullName evidence="2">SPW repeat-containing integral membrane domain-containing protein</fullName>
    </recommendedName>
</protein>
<evidence type="ECO:0000313" key="3">
    <source>
        <dbReference type="EMBL" id="RFU36967.1"/>
    </source>
</evidence>
<dbReference type="RefSeq" id="WP_117361388.1">
    <property type="nucleotide sequence ID" value="NZ_QURH01001019.1"/>
</dbReference>
<feature type="domain" description="SPW repeat-containing integral membrane" evidence="2">
    <location>
        <begin position="6"/>
        <end position="98"/>
    </location>
</feature>
<dbReference type="AlphaFoldDB" id="A0A372JAE7"/>
<feature type="transmembrane region" description="Helical" evidence="1">
    <location>
        <begin position="32"/>
        <end position="50"/>
    </location>
</feature>
<dbReference type="OrthoDB" id="32521at2"/>
<dbReference type="Pfam" id="PF03779">
    <property type="entry name" value="SPW"/>
    <property type="match status" value="1"/>
</dbReference>
<comment type="caution">
    <text evidence="3">The sequence shown here is derived from an EMBL/GenBank/DDBJ whole genome shotgun (WGS) entry which is preliminary data.</text>
</comment>
<feature type="transmembrane region" description="Helical" evidence="1">
    <location>
        <begin position="82"/>
        <end position="102"/>
    </location>
</feature>
<keyword evidence="1" id="KW-0472">Membrane</keyword>
<feature type="transmembrane region" description="Helical" evidence="1">
    <location>
        <begin position="57"/>
        <end position="76"/>
    </location>
</feature>
<accession>A0A372JAE7</accession>
<organism evidence="3 4">
    <name type="scientific">Actinomadura logoneensis</name>
    <dbReference type="NCBI Taxonomy" id="2293572"/>
    <lineage>
        <taxon>Bacteria</taxon>
        <taxon>Bacillati</taxon>
        <taxon>Actinomycetota</taxon>
        <taxon>Actinomycetes</taxon>
        <taxon>Streptosporangiales</taxon>
        <taxon>Thermomonosporaceae</taxon>
        <taxon>Actinomadura</taxon>
    </lineage>
</organism>
<sequence length="109" mass="11545">MGKPAWEDAVVFVAGLVALVAPDLWADGHGRLPLMVLGALLLVAGLFPLLGTVGPAAWTATAFALVLFVSPWAWQFDGDRNAAWTAWIAGGVATIVGLWVAYRTRTVRS</sequence>
<keyword evidence="4" id="KW-1185">Reference proteome</keyword>
<evidence type="ECO:0000313" key="4">
    <source>
        <dbReference type="Proteomes" id="UP000261811"/>
    </source>
</evidence>
<keyword evidence="1" id="KW-0812">Transmembrane</keyword>
<name>A0A372JAE7_9ACTN</name>